<evidence type="ECO:0000256" key="1">
    <source>
        <dbReference type="SAM" id="MobiDB-lite"/>
    </source>
</evidence>
<keyword evidence="2" id="KW-0812">Transmembrane</keyword>
<dbReference type="EMBL" id="BAAATD010000018">
    <property type="protein sequence ID" value="GAA2634574.1"/>
    <property type="molecule type" value="Genomic_DNA"/>
</dbReference>
<evidence type="ECO:0000313" key="4">
    <source>
        <dbReference type="Proteomes" id="UP001501509"/>
    </source>
</evidence>
<comment type="caution">
    <text evidence="3">The sequence shown here is derived from an EMBL/GenBank/DDBJ whole genome shotgun (WGS) entry which is preliminary data.</text>
</comment>
<organism evidence="3 4">
    <name type="scientific">Actinomadura fulvescens</name>
    <dbReference type="NCBI Taxonomy" id="46160"/>
    <lineage>
        <taxon>Bacteria</taxon>
        <taxon>Bacillati</taxon>
        <taxon>Actinomycetota</taxon>
        <taxon>Actinomycetes</taxon>
        <taxon>Streptosporangiales</taxon>
        <taxon>Thermomonosporaceae</taxon>
        <taxon>Actinomadura</taxon>
    </lineage>
</organism>
<feature type="region of interest" description="Disordered" evidence="1">
    <location>
        <begin position="1"/>
        <end position="77"/>
    </location>
</feature>
<proteinExistence type="predicted"/>
<sequence length="205" mass="22040">MSEQPGQGDSGVGTSGRPDLSKRDEIPGRPDLPERDGPVPDSARPDRPERDQTPGRADLPERGGRPSPWRSPGQGPRPVERLGWRALWLGAGAMLTTLFFFPIGLVLGIAALVVGIKARRGARRRQAVAPGAIAGLVLGSIAVAFSAFSLALTVFLWPELSGYQSCVGKANTSTDEKACRDEYYPKIEKKLKLPEGSMSKYGDLF</sequence>
<dbReference type="RefSeq" id="WP_344548369.1">
    <property type="nucleotide sequence ID" value="NZ_BAAATD010000018.1"/>
</dbReference>
<feature type="transmembrane region" description="Helical" evidence="2">
    <location>
        <begin position="128"/>
        <end position="157"/>
    </location>
</feature>
<gene>
    <name evidence="3" type="ORF">GCM10010411_86740</name>
</gene>
<reference evidence="4" key="1">
    <citation type="journal article" date="2019" name="Int. J. Syst. Evol. Microbiol.">
        <title>The Global Catalogue of Microorganisms (GCM) 10K type strain sequencing project: providing services to taxonomists for standard genome sequencing and annotation.</title>
        <authorList>
            <consortium name="The Broad Institute Genomics Platform"/>
            <consortium name="The Broad Institute Genome Sequencing Center for Infectious Disease"/>
            <person name="Wu L."/>
            <person name="Ma J."/>
        </authorList>
    </citation>
    <scope>NUCLEOTIDE SEQUENCE [LARGE SCALE GENOMIC DNA]</scope>
    <source>
        <strain evidence="4">JCM 6833</strain>
    </source>
</reference>
<protein>
    <recommendedName>
        <fullName evidence="5">DUF4190 domain-containing protein</fullName>
    </recommendedName>
</protein>
<keyword evidence="2" id="KW-0472">Membrane</keyword>
<feature type="compositionally biased region" description="Basic and acidic residues" evidence="1">
    <location>
        <begin position="19"/>
        <end position="64"/>
    </location>
</feature>
<dbReference type="Proteomes" id="UP001501509">
    <property type="component" value="Unassembled WGS sequence"/>
</dbReference>
<feature type="transmembrane region" description="Helical" evidence="2">
    <location>
        <begin position="86"/>
        <end position="116"/>
    </location>
</feature>
<accession>A0ABP6D3T4</accession>
<keyword evidence="2" id="KW-1133">Transmembrane helix</keyword>
<evidence type="ECO:0000313" key="3">
    <source>
        <dbReference type="EMBL" id="GAA2634574.1"/>
    </source>
</evidence>
<keyword evidence="4" id="KW-1185">Reference proteome</keyword>
<evidence type="ECO:0008006" key="5">
    <source>
        <dbReference type="Google" id="ProtNLM"/>
    </source>
</evidence>
<name>A0ABP6D3T4_9ACTN</name>
<evidence type="ECO:0000256" key="2">
    <source>
        <dbReference type="SAM" id="Phobius"/>
    </source>
</evidence>